<feature type="domain" description="RlpA-like protein double-psi beta-barrel" evidence="5">
    <location>
        <begin position="43"/>
        <end position="132"/>
    </location>
</feature>
<organism evidence="6">
    <name type="scientific">Rhodothermus marinus</name>
    <name type="common">Rhodothermus obamensis</name>
    <dbReference type="NCBI Taxonomy" id="29549"/>
    <lineage>
        <taxon>Bacteria</taxon>
        <taxon>Pseudomonadati</taxon>
        <taxon>Rhodothermota</taxon>
        <taxon>Rhodothermia</taxon>
        <taxon>Rhodothermales</taxon>
        <taxon>Rhodothermaceae</taxon>
        <taxon>Rhodothermus</taxon>
    </lineage>
</organism>
<dbReference type="HAMAP" id="MF_02071">
    <property type="entry name" value="RlpA"/>
    <property type="match status" value="1"/>
</dbReference>
<proteinExistence type="inferred from homology"/>
<dbReference type="PANTHER" id="PTHR34183">
    <property type="entry name" value="ENDOLYTIC PEPTIDOGLYCAN TRANSGLYCOSYLASE RLPA"/>
    <property type="match status" value="1"/>
</dbReference>
<dbReference type="PANTHER" id="PTHR34183:SF8">
    <property type="entry name" value="ENDOLYTIC PEPTIDOGLYCAN TRANSGLYCOSYLASE RLPA-RELATED"/>
    <property type="match status" value="1"/>
</dbReference>
<comment type="function">
    <text evidence="3">Lytic transglycosylase with a strong preference for naked glycan strands that lack stem peptides.</text>
</comment>
<dbReference type="GO" id="GO:0071555">
    <property type="term" value="P:cell wall organization"/>
    <property type="evidence" value="ECO:0007669"/>
    <property type="project" value="UniProtKB-KW"/>
</dbReference>
<keyword evidence="2 3" id="KW-0961">Cell wall biogenesis/degradation</keyword>
<evidence type="ECO:0000256" key="2">
    <source>
        <dbReference type="ARBA" id="ARBA00023316"/>
    </source>
</evidence>
<evidence type="ECO:0000313" key="6">
    <source>
        <dbReference type="EMBL" id="HER96972.1"/>
    </source>
</evidence>
<accession>A0A7V2B280</accession>
<comment type="similarity">
    <text evidence="3 4">Belongs to the RlpA family.</text>
</comment>
<reference evidence="6" key="1">
    <citation type="journal article" date="2020" name="mSystems">
        <title>Genome- and Community-Level Interaction Insights into Carbon Utilization and Element Cycling Functions of Hydrothermarchaeota in Hydrothermal Sediment.</title>
        <authorList>
            <person name="Zhou Z."/>
            <person name="Liu Y."/>
            <person name="Xu W."/>
            <person name="Pan J."/>
            <person name="Luo Z.H."/>
            <person name="Li M."/>
        </authorList>
    </citation>
    <scope>NUCLEOTIDE SEQUENCE [LARGE SCALE GENOMIC DNA]</scope>
    <source>
        <strain evidence="6">SpSt-143</strain>
    </source>
</reference>
<feature type="chain" id="PRO_5031638613" description="Probable endolytic peptidoglycan transglycosylase RlpA" evidence="3">
    <location>
        <begin position="21"/>
        <end position="141"/>
    </location>
</feature>
<dbReference type="AlphaFoldDB" id="A0A7V2B280"/>
<dbReference type="GO" id="GO:0000270">
    <property type="term" value="P:peptidoglycan metabolic process"/>
    <property type="evidence" value="ECO:0007669"/>
    <property type="project" value="UniProtKB-UniRule"/>
</dbReference>
<sequence precursor="true">MKKGAGLWVLWVGLTALVAARSPLPGAPEVSPPDTTQATPRIVEGRASYYGWERAGWMTASGERFDPEAFTAAHPTLPFGAYVRITNLRNGRSVVVRVNDRGPHVPGRVIDVSYAAARALGMIRSGTAPVRIEWLPEAVQD</sequence>
<dbReference type="InterPro" id="IPR034718">
    <property type="entry name" value="RlpA"/>
</dbReference>
<dbReference type="EMBL" id="DSGB01000006">
    <property type="protein sequence ID" value="HER96972.1"/>
    <property type="molecule type" value="Genomic_DNA"/>
</dbReference>
<keyword evidence="1 3" id="KW-0456">Lyase</keyword>
<dbReference type="GO" id="GO:0008932">
    <property type="term" value="F:lytic endotransglycosylase activity"/>
    <property type="evidence" value="ECO:0007669"/>
    <property type="project" value="UniProtKB-UniRule"/>
</dbReference>
<evidence type="ECO:0000256" key="4">
    <source>
        <dbReference type="RuleBase" id="RU003495"/>
    </source>
</evidence>
<dbReference type="Gene3D" id="2.40.40.10">
    <property type="entry name" value="RlpA-like domain"/>
    <property type="match status" value="1"/>
</dbReference>
<dbReference type="NCBIfam" id="TIGR00413">
    <property type="entry name" value="rlpA"/>
    <property type="match status" value="1"/>
</dbReference>
<comment type="caution">
    <text evidence="6">The sequence shown here is derived from an EMBL/GenBank/DDBJ whole genome shotgun (WGS) entry which is preliminary data.</text>
</comment>
<dbReference type="CDD" id="cd22268">
    <property type="entry name" value="DPBB_RlpA-like"/>
    <property type="match status" value="1"/>
</dbReference>
<feature type="signal peptide" evidence="3">
    <location>
        <begin position="1"/>
        <end position="20"/>
    </location>
</feature>
<protein>
    <recommendedName>
        <fullName evidence="3">Probable endolytic peptidoglycan transglycosylase RlpA</fullName>
        <ecNumber evidence="3">4.2.2.-</ecNumber>
    </recommendedName>
</protein>
<dbReference type="InterPro" id="IPR036908">
    <property type="entry name" value="RlpA-like_sf"/>
</dbReference>
<evidence type="ECO:0000256" key="3">
    <source>
        <dbReference type="HAMAP-Rule" id="MF_02071"/>
    </source>
</evidence>
<gene>
    <name evidence="3" type="primary">rlpA</name>
    <name evidence="6" type="ORF">ENO59_10775</name>
</gene>
<dbReference type="EC" id="4.2.2.-" evidence="3"/>
<dbReference type="InterPro" id="IPR012997">
    <property type="entry name" value="RplA"/>
</dbReference>
<dbReference type="InterPro" id="IPR009009">
    <property type="entry name" value="RlpA-like_DPBB"/>
</dbReference>
<name>A0A7V2B280_RHOMR</name>
<dbReference type="SUPFAM" id="SSF50685">
    <property type="entry name" value="Barwin-like endoglucanases"/>
    <property type="match status" value="1"/>
</dbReference>
<evidence type="ECO:0000256" key="1">
    <source>
        <dbReference type="ARBA" id="ARBA00023239"/>
    </source>
</evidence>
<dbReference type="Pfam" id="PF03330">
    <property type="entry name" value="DPBB_1"/>
    <property type="match status" value="1"/>
</dbReference>
<evidence type="ECO:0000259" key="5">
    <source>
        <dbReference type="Pfam" id="PF03330"/>
    </source>
</evidence>
<keyword evidence="3" id="KW-0732">Signal</keyword>